<evidence type="ECO:0000313" key="2">
    <source>
        <dbReference type="EMBL" id="BEI93413.1"/>
    </source>
</evidence>
<feature type="compositionally biased region" description="Pro residues" evidence="1">
    <location>
        <begin position="291"/>
        <end position="303"/>
    </location>
</feature>
<feature type="compositionally biased region" description="Low complexity" evidence="1">
    <location>
        <begin position="38"/>
        <end position="63"/>
    </location>
</feature>
<sequence>MSRPLAGPSPLPGPSPLTGPSPRPLSGPSPRPGPGPSPIARARGLPSSTPTRTSSTLPSGSPSVPSKRSASISMPGPGKEKKAKLAPGNAWIAGQVAAMEVQYKNALVAATMILQFQADSKAIGYKSRPPTRLQTRLTAAWRNYDAIRRHVEWYISQNVEYAAAPDKFAARRPAPLAPQLLPTPSPASAVPAHMQHTPAAASPVPLSSGFLSKPDPAAVDNIFEGMSIEGMSMDELNAFIGGSDFAQVPQVAAAVQQQPEDAMTPTSKLFASLNASNSPKVSPTQQTQPTPSQPPAPPPPPAMPAGGDDDFDFSNVDLSNIDLTAFDGIFDADGGAGGGAGTGDAGTNTTNAAGVTSVPTNTSALASSSAFNFEAFLNSGDGAGNAAGQSQLQTPSQPMEAAPGQAPVSAPQPEPPAPQPEPSAPQPPLQQPIQPPLQQPIQPPQLPPQPQQPPAQPAPVPAPAPAQPAPPPVPVLPAAPQDSFDSGEFGDIDFDGFNFDDMPDVNGDEFASLLAEFK</sequence>
<dbReference type="KEGG" id="ccac:CcaHIS019_0510410"/>
<feature type="compositionally biased region" description="Polar residues" evidence="1">
    <location>
        <begin position="273"/>
        <end position="282"/>
    </location>
</feature>
<dbReference type="RefSeq" id="XP_060458678.1">
    <property type="nucleotide sequence ID" value="XM_060602268.1"/>
</dbReference>
<feature type="region of interest" description="Disordered" evidence="1">
    <location>
        <begin position="376"/>
        <end position="497"/>
    </location>
</feature>
<feature type="compositionally biased region" description="Low complexity" evidence="1">
    <location>
        <begin position="478"/>
        <end position="487"/>
    </location>
</feature>
<organism evidence="2 3">
    <name type="scientific">Cutaneotrichosporon cavernicola</name>
    <dbReference type="NCBI Taxonomy" id="279322"/>
    <lineage>
        <taxon>Eukaryota</taxon>
        <taxon>Fungi</taxon>
        <taxon>Dikarya</taxon>
        <taxon>Basidiomycota</taxon>
        <taxon>Agaricomycotina</taxon>
        <taxon>Tremellomycetes</taxon>
        <taxon>Trichosporonales</taxon>
        <taxon>Trichosporonaceae</taxon>
        <taxon>Cutaneotrichosporon</taxon>
    </lineage>
</organism>
<reference evidence="2" key="1">
    <citation type="journal article" date="2023" name="BMC Genomics">
        <title>Chromosome-level genome assemblies of Cutaneotrichosporon spp. (Trichosporonales, Basidiomycota) reveal imbalanced evolution between nucleotide sequences and chromosome synteny.</title>
        <authorList>
            <person name="Kobayashi Y."/>
            <person name="Kayamori A."/>
            <person name="Aoki K."/>
            <person name="Shiwa Y."/>
            <person name="Matsutani M."/>
            <person name="Fujita N."/>
            <person name="Sugita T."/>
            <person name="Iwasaki W."/>
            <person name="Tanaka N."/>
            <person name="Takashima M."/>
        </authorList>
    </citation>
    <scope>NUCLEOTIDE SEQUENCE</scope>
    <source>
        <strain evidence="2">HIS019</strain>
    </source>
</reference>
<dbReference type="AlphaFoldDB" id="A0AA48L7J9"/>
<evidence type="ECO:0000313" key="3">
    <source>
        <dbReference type="Proteomes" id="UP001233271"/>
    </source>
</evidence>
<dbReference type="GeneID" id="85497283"/>
<proteinExistence type="predicted"/>
<dbReference type="Proteomes" id="UP001233271">
    <property type="component" value="Chromosome 5"/>
</dbReference>
<feature type="compositionally biased region" description="Pro residues" evidence="1">
    <location>
        <begin position="7"/>
        <end position="37"/>
    </location>
</feature>
<name>A0AA48L7J9_9TREE</name>
<accession>A0AA48L7J9</accession>
<feature type="compositionally biased region" description="Polar residues" evidence="1">
    <location>
        <begin position="387"/>
        <end position="397"/>
    </location>
</feature>
<feature type="compositionally biased region" description="Pro residues" evidence="1">
    <location>
        <begin position="410"/>
        <end position="477"/>
    </location>
</feature>
<gene>
    <name evidence="2" type="ORF">CcaverHIS019_0510410</name>
</gene>
<keyword evidence="3" id="KW-1185">Reference proteome</keyword>
<protein>
    <submittedName>
        <fullName evidence="2">Uncharacterized protein</fullName>
    </submittedName>
</protein>
<feature type="region of interest" description="Disordered" evidence="1">
    <location>
        <begin position="182"/>
        <end position="207"/>
    </location>
</feature>
<feature type="region of interest" description="Disordered" evidence="1">
    <location>
        <begin position="273"/>
        <end position="315"/>
    </location>
</feature>
<dbReference type="EMBL" id="AP028216">
    <property type="protein sequence ID" value="BEI93413.1"/>
    <property type="molecule type" value="Genomic_DNA"/>
</dbReference>
<feature type="region of interest" description="Disordered" evidence="1">
    <location>
        <begin position="1"/>
        <end position="83"/>
    </location>
</feature>
<evidence type="ECO:0000256" key="1">
    <source>
        <dbReference type="SAM" id="MobiDB-lite"/>
    </source>
</evidence>